<dbReference type="Proteomes" id="UP000799324">
    <property type="component" value="Unassembled WGS sequence"/>
</dbReference>
<dbReference type="EMBL" id="MU004288">
    <property type="protein sequence ID" value="KAF2663040.1"/>
    <property type="molecule type" value="Genomic_DNA"/>
</dbReference>
<evidence type="ECO:0000256" key="3">
    <source>
        <dbReference type="ARBA" id="ARBA00023002"/>
    </source>
</evidence>
<protein>
    <submittedName>
        <fullName evidence="4">Oxidoreductase</fullName>
    </submittedName>
</protein>
<keyword evidence="5" id="KW-1185">Reference proteome</keyword>
<accession>A0A6A6TTE8</accession>
<evidence type="ECO:0000256" key="2">
    <source>
        <dbReference type="ARBA" id="ARBA00022857"/>
    </source>
</evidence>
<dbReference type="PROSITE" id="PS00061">
    <property type="entry name" value="ADH_SHORT"/>
    <property type="match status" value="1"/>
</dbReference>
<gene>
    <name evidence="4" type="ORF">K491DRAFT_764120</name>
</gene>
<keyword evidence="2" id="KW-0521">NADP</keyword>
<comment type="similarity">
    <text evidence="1">Belongs to the short-chain dehydrogenases/reductases (SDR) family.</text>
</comment>
<organism evidence="4 5">
    <name type="scientific">Lophiostoma macrostomum CBS 122681</name>
    <dbReference type="NCBI Taxonomy" id="1314788"/>
    <lineage>
        <taxon>Eukaryota</taxon>
        <taxon>Fungi</taxon>
        <taxon>Dikarya</taxon>
        <taxon>Ascomycota</taxon>
        <taxon>Pezizomycotina</taxon>
        <taxon>Dothideomycetes</taxon>
        <taxon>Pleosporomycetidae</taxon>
        <taxon>Pleosporales</taxon>
        <taxon>Lophiostomataceae</taxon>
        <taxon>Lophiostoma</taxon>
    </lineage>
</organism>
<reference evidence="4" key="1">
    <citation type="journal article" date="2020" name="Stud. Mycol.">
        <title>101 Dothideomycetes genomes: a test case for predicting lifestyles and emergence of pathogens.</title>
        <authorList>
            <person name="Haridas S."/>
            <person name="Albert R."/>
            <person name="Binder M."/>
            <person name="Bloem J."/>
            <person name="Labutti K."/>
            <person name="Salamov A."/>
            <person name="Andreopoulos B."/>
            <person name="Baker S."/>
            <person name="Barry K."/>
            <person name="Bills G."/>
            <person name="Bluhm B."/>
            <person name="Cannon C."/>
            <person name="Castanera R."/>
            <person name="Culley D."/>
            <person name="Daum C."/>
            <person name="Ezra D."/>
            <person name="Gonzalez J."/>
            <person name="Henrissat B."/>
            <person name="Kuo A."/>
            <person name="Liang C."/>
            <person name="Lipzen A."/>
            <person name="Lutzoni F."/>
            <person name="Magnuson J."/>
            <person name="Mondo S."/>
            <person name="Nolan M."/>
            <person name="Ohm R."/>
            <person name="Pangilinan J."/>
            <person name="Park H.-J."/>
            <person name="Ramirez L."/>
            <person name="Alfaro M."/>
            <person name="Sun H."/>
            <person name="Tritt A."/>
            <person name="Yoshinaga Y."/>
            <person name="Zwiers L.-H."/>
            <person name="Turgeon B."/>
            <person name="Goodwin S."/>
            <person name="Spatafora J."/>
            <person name="Crous P."/>
            <person name="Grigoriev I."/>
        </authorList>
    </citation>
    <scope>NUCLEOTIDE SEQUENCE</scope>
    <source>
        <strain evidence="4">CBS 122681</strain>
    </source>
</reference>
<name>A0A6A6TTE8_9PLEO</name>
<dbReference type="InterPro" id="IPR002347">
    <property type="entry name" value="SDR_fam"/>
</dbReference>
<evidence type="ECO:0000313" key="4">
    <source>
        <dbReference type="EMBL" id="KAF2663040.1"/>
    </source>
</evidence>
<dbReference type="OrthoDB" id="191139at2759"/>
<dbReference type="Gene3D" id="3.40.50.720">
    <property type="entry name" value="NAD(P)-binding Rossmann-like Domain"/>
    <property type="match status" value="1"/>
</dbReference>
<dbReference type="PANTHER" id="PTHR24320">
    <property type="entry name" value="RETINOL DEHYDROGENASE"/>
    <property type="match status" value="1"/>
</dbReference>
<dbReference type="PRINTS" id="PR00081">
    <property type="entry name" value="GDHRDH"/>
</dbReference>
<dbReference type="InterPro" id="IPR020904">
    <property type="entry name" value="Sc_DH/Rdtase_CS"/>
</dbReference>
<dbReference type="PANTHER" id="PTHR24320:SF154">
    <property type="entry name" value="OXIDOREDUCTASE, SHORT-CHAIN DEHYDROGENASE_REDUCTASE FAMILY (AFU_ORTHOLOGUE AFUA_2G04560)"/>
    <property type="match status" value="1"/>
</dbReference>
<evidence type="ECO:0000313" key="5">
    <source>
        <dbReference type="Proteomes" id="UP000799324"/>
    </source>
</evidence>
<dbReference type="GO" id="GO:0016491">
    <property type="term" value="F:oxidoreductase activity"/>
    <property type="evidence" value="ECO:0007669"/>
    <property type="project" value="UniProtKB-KW"/>
</dbReference>
<dbReference type="AlphaFoldDB" id="A0A6A6TTE8"/>
<dbReference type="SUPFAM" id="SSF51735">
    <property type="entry name" value="NAD(P)-binding Rossmann-fold domains"/>
    <property type="match status" value="1"/>
</dbReference>
<evidence type="ECO:0000256" key="1">
    <source>
        <dbReference type="ARBA" id="ARBA00006484"/>
    </source>
</evidence>
<proteinExistence type="inferred from homology"/>
<dbReference type="Pfam" id="PF00106">
    <property type="entry name" value="adh_short"/>
    <property type="match status" value="1"/>
</dbReference>
<dbReference type="InterPro" id="IPR036291">
    <property type="entry name" value="NAD(P)-bd_dom_sf"/>
</dbReference>
<keyword evidence="3" id="KW-0560">Oxidoreductase</keyword>
<sequence>MPLQTAYNPAEDISNLNGKVIVITGGTTGLGAQTIRTLAQHRPSQIFFTGRNVSASESVIQAGKAISPTTTFTFIPCDQNSLSSIQTAARLITSKTPNLDILICNAGIMASPPGLTADGYEVQFGINFLAHALWIKLLLPSLERSSTTTSSSSPSSNEPSDPRIILLTSTSFQIAPAAGIIFSDLQTPQENIGFQAKFTRYGQSKLALVLYAKALAKRYERVTTVAVHPGVINTGIITEQPFWAWLWLRLFINLGLLGAELSLEEGAYTTCWAATSPRSKDLVSGGLYEPVGKPIADTKQSGDELLQERLWEWTQAQLEAYT</sequence>